<evidence type="ECO:0000313" key="1">
    <source>
        <dbReference type="Proteomes" id="UP000095287"/>
    </source>
</evidence>
<name>A0A1I8AMN0_9BILA</name>
<protein>
    <submittedName>
        <fullName evidence="2">Uncharacterized protein</fullName>
    </submittedName>
</protein>
<reference evidence="2" key="1">
    <citation type="submission" date="2016-11" db="UniProtKB">
        <authorList>
            <consortium name="WormBaseParasite"/>
        </authorList>
    </citation>
    <scope>IDENTIFICATION</scope>
</reference>
<proteinExistence type="predicted"/>
<evidence type="ECO:0000313" key="2">
    <source>
        <dbReference type="WBParaSite" id="L893_g7293.t1"/>
    </source>
</evidence>
<sequence length="78" mass="8590">MSCSGVFLHNSVLVSPPPQSSYSTCKRVPVGREPPQLSIVVLSGAQQLLPYLFMRSSHLVPGWHANAAHIRYMLLLFA</sequence>
<keyword evidence="1" id="KW-1185">Reference proteome</keyword>
<organism evidence="1 2">
    <name type="scientific">Steinernema glaseri</name>
    <dbReference type="NCBI Taxonomy" id="37863"/>
    <lineage>
        <taxon>Eukaryota</taxon>
        <taxon>Metazoa</taxon>
        <taxon>Ecdysozoa</taxon>
        <taxon>Nematoda</taxon>
        <taxon>Chromadorea</taxon>
        <taxon>Rhabditida</taxon>
        <taxon>Tylenchina</taxon>
        <taxon>Panagrolaimomorpha</taxon>
        <taxon>Strongyloidoidea</taxon>
        <taxon>Steinernematidae</taxon>
        <taxon>Steinernema</taxon>
    </lineage>
</organism>
<dbReference type="WBParaSite" id="L893_g7293.t1">
    <property type="protein sequence ID" value="L893_g7293.t1"/>
    <property type="gene ID" value="L893_g7293"/>
</dbReference>
<dbReference type="Proteomes" id="UP000095287">
    <property type="component" value="Unplaced"/>
</dbReference>
<dbReference type="AlphaFoldDB" id="A0A1I8AMN0"/>
<accession>A0A1I8AMN0</accession>